<name>A0A2T0PZ26_9ACTN</name>
<feature type="compositionally biased region" description="Pro residues" evidence="1">
    <location>
        <begin position="1"/>
        <end position="19"/>
    </location>
</feature>
<protein>
    <submittedName>
        <fullName evidence="2">Uncharacterized protein</fullName>
    </submittedName>
</protein>
<proteinExistence type="predicted"/>
<comment type="caution">
    <text evidence="2">The sequence shown here is derived from an EMBL/GenBank/DDBJ whole genome shotgun (WGS) entry which is preliminary data.</text>
</comment>
<dbReference type="Proteomes" id="UP000237846">
    <property type="component" value="Unassembled WGS sequence"/>
</dbReference>
<reference evidence="2 3" key="1">
    <citation type="submission" date="2018-03" db="EMBL/GenBank/DDBJ databases">
        <title>Genomic Encyclopedia of Archaeal and Bacterial Type Strains, Phase II (KMG-II): from individual species to whole genera.</title>
        <authorList>
            <person name="Goeker M."/>
        </authorList>
    </citation>
    <scope>NUCLEOTIDE SEQUENCE [LARGE SCALE GENOMIC DNA]</scope>
    <source>
        <strain evidence="2 3">DSM 45601</strain>
    </source>
</reference>
<feature type="region of interest" description="Disordered" evidence="1">
    <location>
        <begin position="1"/>
        <end position="56"/>
    </location>
</feature>
<gene>
    <name evidence="2" type="ORF">CLV72_107293</name>
</gene>
<dbReference type="AlphaFoldDB" id="A0A2T0PZ26"/>
<feature type="compositionally biased region" description="Low complexity" evidence="1">
    <location>
        <begin position="41"/>
        <end position="56"/>
    </location>
</feature>
<organism evidence="2 3">
    <name type="scientific">Allonocardiopsis opalescens</name>
    <dbReference type="NCBI Taxonomy" id="1144618"/>
    <lineage>
        <taxon>Bacteria</taxon>
        <taxon>Bacillati</taxon>
        <taxon>Actinomycetota</taxon>
        <taxon>Actinomycetes</taxon>
        <taxon>Streptosporangiales</taxon>
        <taxon>Allonocardiopsis</taxon>
    </lineage>
</organism>
<sequence>MTAPAAPAPGDGPAPPEPAPLLMVGTGADGADSSCGPDGCAIPADHPARAAAGTGE</sequence>
<evidence type="ECO:0000313" key="3">
    <source>
        <dbReference type="Proteomes" id="UP000237846"/>
    </source>
</evidence>
<keyword evidence="3" id="KW-1185">Reference proteome</keyword>
<dbReference type="RefSeq" id="WP_170141086.1">
    <property type="nucleotide sequence ID" value="NZ_PVZC01000007.1"/>
</dbReference>
<dbReference type="EMBL" id="PVZC01000007">
    <property type="protein sequence ID" value="PRX96770.1"/>
    <property type="molecule type" value="Genomic_DNA"/>
</dbReference>
<evidence type="ECO:0000256" key="1">
    <source>
        <dbReference type="SAM" id="MobiDB-lite"/>
    </source>
</evidence>
<accession>A0A2T0PZ26</accession>
<evidence type="ECO:0000313" key="2">
    <source>
        <dbReference type="EMBL" id="PRX96770.1"/>
    </source>
</evidence>